<feature type="region of interest" description="Disordered" evidence="1">
    <location>
        <begin position="1"/>
        <end position="24"/>
    </location>
</feature>
<dbReference type="AlphaFoldDB" id="A0A975RUK2"/>
<evidence type="ECO:0000313" key="2">
    <source>
        <dbReference type="EMBL" id="QWG21147.1"/>
    </source>
</evidence>
<proteinExistence type="predicted"/>
<dbReference type="RefSeq" id="WP_215601871.1">
    <property type="nucleotide sequence ID" value="NZ_CP076136.1"/>
</dbReference>
<keyword evidence="3" id="KW-1185">Reference proteome</keyword>
<evidence type="ECO:0000313" key="3">
    <source>
        <dbReference type="Proteomes" id="UP000676951"/>
    </source>
</evidence>
<accession>A0A975RUK2</accession>
<protein>
    <submittedName>
        <fullName evidence="2">Uncharacterized protein</fullName>
    </submittedName>
</protein>
<name>A0A975RUK2_9BRAD</name>
<reference evidence="2 3" key="1">
    <citation type="submission" date="2021-06" db="EMBL/GenBank/DDBJ databases">
        <title>Bradyrhizobium sp. S2-11-4 Genome sequencing.</title>
        <authorList>
            <person name="Jin L."/>
        </authorList>
    </citation>
    <scope>NUCLEOTIDE SEQUENCE [LARGE SCALE GENOMIC DNA]</scope>
    <source>
        <strain evidence="2 3">S2-11-4</strain>
    </source>
</reference>
<gene>
    <name evidence="2" type="ORF">KMZ93_13895</name>
</gene>
<organism evidence="2 3">
    <name type="scientific">Bradyrhizobium sediminis</name>
    <dbReference type="NCBI Taxonomy" id="2840469"/>
    <lineage>
        <taxon>Bacteria</taxon>
        <taxon>Pseudomonadati</taxon>
        <taxon>Pseudomonadota</taxon>
        <taxon>Alphaproteobacteria</taxon>
        <taxon>Hyphomicrobiales</taxon>
        <taxon>Nitrobacteraceae</taxon>
        <taxon>Bradyrhizobium</taxon>
    </lineage>
</organism>
<dbReference type="Proteomes" id="UP000676951">
    <property type="component" value="Chromosome"/>
</dbReference>
<sequence>MANVVPPKRPKPKRPEKMQKVPLPDGQTVVPGIDAIQEGLIGRVVVEWSRLEGMLDDMIWTLTGLSFEDGRVLTARTDAKSKIAMLQVLAPRYLTDPILAKVEEALVLTDSLRDDRNFIMHGSWGTIVPMNEATAVSLRAASAPGEITSESFSKGRMLEIIDRINQAKMTLLEALNAHPTSPYISEPQGPRG</sequence>
<evidence type="ECO:0000256" key="1">
    <source>
        <dbReference type="SAM" id="MobiDB-lite"/>
    </source>
</evidence>
<dbReference type="EMBL" id="CP076136">
    <property type="protein sequence ID" value="QWG21147.1"/>
    <property type="molecule type" value="Genomic_DNA"/>
</dbReference>